<dbReference type="EMBL" id="CP002117">
    <property type="protein sequence ID" value="ADN35389.1"/>
    <property type="molecule type" value="Genomic_DNA"/>
</dbReference>
<evidence type="ECO:0000313" key="1">
    <source>
        <dbReference type="EMBL" id="ADN35389.1"/>
    </source>
</evidence>
<protein>
    <recommendedName>
        <fullName evidence="3">DUF1848 domain-containing protein</fullName>
    </recommendedName>
</protein>
<evidence type="ECO:0008006" key="3">
    <source>
        <dbReference type="Google" id="ProtNLM"/>
    </source>
</evidence>
<accession>E1RI04</accession>
<dbReference type="OrthoDB" id="53148at2157"/>
<sequence length="339" mass="38530">MTGNSIQSKLFSGENDAATDEIKTVRPVIISASRATDIPAFYSEWFFHRLSGGWCIKFNPYSDRPLRVDFRDVRFVVFWTKNPSPIIDRLGILEEKGIGYYFQYTLNDYVKEGLEKNVPSLDMRIEAFKRLSETAGKERVIWRFDPLILSGSVCIDTLLSRIEAIGEEIHEYTEKFVFSFIDLYKSVKKNLERAGYCGIREFTVDEMEEFASGLQRMVTRWGISAATCSESADLSGYGISKNRCIDPGLIARISRDDPVLLRYLGKNSDKDPGQRPLCGCIKSTDIGQYNTCAHLCSYCYANRYPAQALNNYINHRNRNPSGLTISGDKIGGIWDLEDE</sequence>
<dbReference type="eggNOG" id="arCOG06899">
    <property type="taxonomic scope" value="Archaea"/>
</dbReference>
<gene>
    <name evidence="1" type="ordered locus">Mpet_0615</name>
</gene>
<proteinExistence type="predicted"/>
<dbReference type="GeneID" id="9743064"/>
<dbReference type="KEGG" id="mpi:Mpet_0615"/>
<keyword evidence="2" id="KW-1185">Reference proteome</keyword>
<dbReference type="Pfam" id="PF08902">
    <property type="entry name" value="DUF1848"/>
    <property type="match status" value="1"/>
</dbReference>
<dbReference type="STRING" id="679926.Mpet_0615"/>
<dbReference type="HOGENOM" id="CLU_069130_0_0_2"/>
<reference evidence="1 2" key="1">
    <citation type="journal article" date="2010" name="Stand. Genomic Sci.">
        <title>Complete genome sequence of Methanoplanus petrolearius type strain (SEBR 4847).</title>
        <authorList>
            <person name="Brambilla E."/>
            <person name="Djao O.D."/>
            <person name="Daligault H."/>
            <person name="Lapidus A."/>
            <person name="Lucas S."/>
            <person name="Hammon N."/>
            <person name="Nolan M."/>
            <person name="Tice H."/>
            <person name="Cheng J.F."/>
            <person name="Han C."/>
            <person name="Tapia R."/>
            <person name="Goodwin L."/>
            <person name="Pitluck S."/>
            <person name="Liolios K."/>
            <person name="Ivanova N."/>
            <person name="Mavromatis K."/>
            <person name="Mikhailova N."/>
            <person name="Pati A."/>
            <person name="Chen A."/>
            <person name="Palaniappan K."/>
            <person name="Land M."/>
            <person name="Hauser L."/>
            <person name="Chang Y.J."/>
            <person name="Jeffries C.D."/>
            <person name="Rohde M."/>
            <person name="Spring S."/>
            <person name="Sikorski J."/>
            <person name="Goker M."/>
            <person name="Woyke T."/>
            <person name="Bristow J."/>
            <person name="Eisen J.A."/>
            <person name="Markowitz V."/>
            <person name="Hugenholtz P."/>
            <person name="Kyrpides N.C."/>
            <person name="Klenk H.P."/>
        </authorList>
    </citation>
    <scope>NUCLEOTIDE SEQUENCE [LARGE SCALE GENOMIC DNA]</scope>
    <source>
        <strain evidence="2">DSM 11571 / OCM 486 / SEBR 4847</strain>
    </source>
</reference>
<dbReference type="AlphaFoldDB" id="E1RI04"/>
<dbReference type="InterPro" id="IPR014998">
    <property type="entry name" value="DUF1848"/>
</dbReference>
<name>E1RI04_METP4</name>
<evidence type="ECO:0000313" key="2">
    <source>
        <dbReference type="Proteomes" id="UP000006565"/>
    </source>
</evidence>
<organism evidence="1 2">
    <name type="scientific">Methanolacinia petrolearia (strain DSM 11571 / OCM 486 / SEBR 4847)</name>
    <name type="common">Methanoplanus petrolearius</name>
    <dbReference type="NCBI Taxonomy" id="679926"/>
    <lineage>
        <taxon>Archaea</taxon>
        <taxon>Methanobacteriati</taxon>
        <taxon>Methanobacteriota</taxon>
        <taxon>Stenosarchaea group</taxon>
        <taxon>Methanomicrobia</taxon>
        <taxon>Methanomicrobiales</taxon>
        <taxon>Methanomicrobiaceae</taxon>
        <taxon>Methanolacinia</taxon>
    </lineage>
</organism>
<dbReference type="RefSeq" id="WP_013328567.1">
    <property type="nucleotide sequence ID" value="NC_014507.1"/>
</dbReference>
<dbReference type="Proteomes" id="UP000006565">
    <property type="component" value="Chromosome"/>
</dbReference>